<dbReference type="Proteomes" id="UP001498476">
    <property type="component" value="Unassembled WGS sequence"/>
</dbReference>
<dbReference type="EMBL" id="JAZAVJ010000010">
    <property type="protein sequence ID" value="KAK7423325.1"/>
    <property type="molecule type" value="Genomic_DNA"/>
</dbReference>
<sequence>MPVKSLMELATAACIKNIRELESVGDYLPYENVRHILLKIDNAHQLRQIELNSPQVDGETGEIWLKIIERQFPLEYKSKAYKPSNPKKWYRVWEKYKKDHDQALQESEAKLMNALAGLKENKVKNTSRIVDRKLLPRIPGPKRFWGNRDGNTSTLAFARGSRTKTANGASVMRKVRREVKEIATIHGTLSRPVKGPAALTRPSKAPAAMVNEYRRAAQPVFRPTPRVSQPSSAVMEHEERATFLSDSDEDDTNDDDDDDELFDEDEQPPARAPAPKPFPKSSAASLLKKRQAAQSGPSSNTAPTKSQPSSSTSSAPRPTTKRPGILSNNYKSSTTKTQTTTTKAISPSKPVPSSEPSKIPQHLPRAQNSPPPAPNPASSSPPPAPAQLAPPRKRKAVDIFMKRKKKA</sequence>
<comment type="caution">
    <text evidence="2">The sequence shown here is derived from an EMBL/GenBank/DDBJ whole genome shotgun (WGS) entry which is preliminary data.</text>
</comment>
<feature type="compositionally biased region" description="Low complexity" evidence="1">
    <location>
        <begin position="331"/>
        <end position="368"/>
    </location>
</feature>
<evidence type="ECO:0000313" key="3">
    <source>
        <dbReference type="Proteomes" id="UP001498476"/>
    </source>
</evidence>
<feature type="region of interest" description="Disordered" evidence="1">
    <location>
        <begin position="220"/>
        <end position="407"/>
    </location>
</feature>
<gene>
    <name evidence="2" type="ORF">QQX98_001116</name>
</gene>
<dbReference type="PANTHER" id="PTHR15141">
    <property type="entry name" value="TRANSCRIPTION ELONGATION FACTOR B POLYPEPTIDE 3"/>
    <property type="match status" value="1"/>
</dbReference>
<feature type="compositionally biased region" description="Low complexity" evidence="1">
    <location>
        <begin position="301"/>
        <end position="323"/>
    </location>
</feature>
<evidence type="ECO:0000256" key="1">
    <source>
        <dbReference type="SAM" id="MobiDB-lite"/>
    </source>
</evidence>
<dbReference type="InterPro" id="IPR010684">
    <property type="entry name" value="RNA_pol_II_trans_fac_SIII_A"/>
</dbReference>
<dbReference type="Pfam" id="PF06881">
    <property type="entry name" value="Elongin_A"/>
    <property type="match status" value="1"/>
</dbReference>
<accession>A0ABR1HQ14</accession>
<evidence type="ECO:0008006" key="4">
    <source>
        <dbReference type="Google" id="ProtNLM"/>
    </source>
</evidence>
<feature type="compositionally biased region" description="Acidic residues" evidence="1">
    <location>
        <begin position="246"/>
        <end position="267"/>
    </location>
</feature>
<evidence type="ECO:0000313" key="2">
    <source>
        <dbReference type="EMBL" id="KAK7423325.1"/>
    </source>
</evidence>
<protein>
    <recommendedName>
        <fullName evidence="4">Elongin-A</fullName>
    </recommendedName>
</protein>
<proteinExistence type="predicted"/>
<keyword evidence="3" id="KW-1185">Reference proteome</keyword>
<feature type="compositionally biased region" description="Pro residues" evidence="1">
    <location>
        <begin position="369"/>
        <end position="385"/>
    </location>
</feature>
<reference evidence="2 3" key="1">
    <citation type="journal article" date="2025" name="Microbiol. Resour. Announc.">
        <title>Draft genome sequences for Neonectria magnoliae and Neonectria punicea, canker pathogens of Liriodendron tulipifera and Acer saccharum in West Virginia.</title>
        <authorList>
            <person name="Petronek H.M."/>
            <person name="Kasson M.T."/>
            <person name="Metheny A.M."/>
            <person name="Stauder C.M."/>
            <person name="Lovett B."/>
            <person name="Lynch S.C."/>
            <person name="Garnas J.R."/>
            <person name="Kasson L.R."/>
            <person name="Stajich J.E."/>
        </authorList>
    </citation>
    <scope>NUCLEOTIDE SEQUENCE [LARGE SCALE GENOMIC DNA]</scope>
    <source>
        <strain evidence="2 3">NRRL 64653</strain>
    </source>
</reference>
<dbReference type="Gene3D" id="6.10.250.3180">
    <property type="match status" value="1"/>
</dbReference>
<dbReference type="InterPro" id="IPR051870">
    <property type="entry name" value="Elongin-A_domain"/>
</dbReference>
<name>A0ABR1HQ14_9HYPO</name>
<dbReference type="PANTHER" id="PTHR15141:SF76">
    <property type="entry name" value="TRANSCRIPTION ELONGATION FACTOR B POLYPEPTIDE 3"/>
    <property type="match status" value="1"/>
</dbReference>
<organism evidence="2 3">
    <name type="scientific">Neonectria punicea</name>
    <dbReference type="NCBI Taxonomy" id="979145"/>
    <lineage>
        <taxon>Eukaryota</taxon>
        <taxon>Fungi</taxon>
        <taxon>Dikarya</taxon>
        <taxon>Ascomycota</taxon>
        <taxon>Pezizomycotina</taxon>
        <taxon>Sordariomycetes</taxon>
        <taxon>Hypocreomycetidae</taxon>
        <taxon>Hypocreales</taxon>
        <taxon>Nectriaceae</taxon>
        <taxon>Neonectria</taxon>
    </lineage>
</organism>